<dbReference type="Proteomes" id="UP001162992">
    <property type="component" value="Chromosome 21"/>
</dbReference>
<proteinExistence type="predicted"/>
<gene>
    <name evidence="1" type="ORF">O6H91_21G037400</name>
</gene>
<accession>A0ACC2AJJ3</accession>
<comment type="caution">
    <text evidence="1">The sequence shown here is derived from an EMBL/GenBank/DDBJ whole genome shotgun (WGS) entry which is preliminary data.</text>
</comment>
<evidence type="ECO:0000313" key="1">
    <source>
        <dbReference type="EMBL" id="KAJ7517720.1"/>
    </source>
</evidence>
<organism evidence="1 2">
    <name type="scientific">Diphasiastrum complanatum</name>
    <name type="common">Issler's clubmoss</name>
    <name type="synonym">Lycopodium complanatum</name>
    <dbReference type="NCBI Taxonomy" id="34168"/>
    <lineage>
        <taxon>Eukaryota</taxon>
        <taxon>Viridiplantae</taxon>
        <taxon>Streptophyta</taxon>
        <taxon>Embryophyta</taxon>
        <taxon>Tracheophyta</taxon>
        <taxon>Lycopodiopsida</taxon>
        <taxon>Lycopodiales</taxon>
        <taxon>Lycopodiaceae</taxon>
        <taxon>Lycopodioideae</taxon>
        <taxon>Diphasiastrum</taxon>
    </lineage>
</organism>
<sequence>MRHATDASANSGDIHQKVDPAAAADNEMFEARGQLSALIYAFVTPCVLKAAVLLGIPDIIATNGKTDPDGALSVHQISAQLKSDSPREDYLERLLKHLVAKKVLKEIRDGRTGESKYGLTSMSNLLLKGRNGSSGAPMLLLLSEDWVQQSLQQIDKVVLEGGEAFVRAHGVGFWDYLEQKPAAQNLFGDAMANDSKAVLLGVIRNYHGFKEVKSMVDVAGNLGLAVGMIVQAYPHIQGFNYDRPHIIAHAPIIPGVEHVAGDMFKRVPTADAIFLKHIMHDWDDELCMKILQNCYRALPENGRVLIVDIVLGYGGVNHPLAGIRAHRDVLMLCTQSGGRERSQDDWQQLLETSGFSHMKFIELPTPECLIEAFKPTKLEQ</sequence>
<reference evidence="2" key="1">
    <citation type="journal article" date="2024" name="Proc. Natl. Acad. Sci. U.S.A.">
        <title>Extraordinary preservation of gene collinearity over three hundred million years revealed in homosporous lycophytes.</title>
        <authorList>
            <person name="Li C."/>
            <person name="Wickell D."/>
            <person name="Kuo L.Y."/>
            <person name="Chen X."/>
            <person name="Nie B."/>
            <person name="Liao X."/>
            <person name="Peng D."/>
            <person name="Ji J."/>
            <person name="Jenkins J."/>
            <person name="Williams M."/>
            <person name="Shu S."/>
            <person name="Plott C."/>
            <person name="Barry K."/>
            <person name="Rajasekar S."/>
            <person name="Grimwood J."/>
            <person name="Han X."/>
            <person name="Sun S."/>
            <person name="Hou Z."/>
            <person name="He W."/>
            <person name="Dai G."/>
            <person name="Sun C."/>
            <person name="Schmutz J."/>
            <person name="Leebens-Mack J.H."/>
            <person name="Li F.W."/>
            <person name="Wang L."/>
        </authorList>
    </citation>
    <scope>NUCLEOTIDE SEQUENCE [LARGE SCALE GENOMIC DNA]</scope>
    <source>
        <strain evidence="2">cv. PW_Plant_1</strain>
    </source>
</reference>
<dbReference type="EMBL" id="CM055112">
    <property type="protein sequence ID" value="KAJ7517720.1"/>
    <property type="molecule type" value="Genomic_DNA"/>
</dbReference>
<protein>
    <submittedName>
        <fullName evidence="1">Uncharacterized protein</fullName>
    </submittedName>
</protein>
<name>A0ACC2AJJ3_DIPCM</name>
<evidence type="ECO:0000313" key="2">
    <source>
        <dbReference type="Proteomes" id="UP001162992"/>
    </source>
</evidence>
<keyword evidence="2" id="KW-1185">Reference proteome</keyword>